<keyword evidence="2" id="KW-0614">Plasmid</keyword>
<dbReference type="RefSeq" id="WP_286347254.1">
    <property type="nucleotide sequence ID" value="NZ_AP027733.1"/>
</dbReference>
<feature type="coiled-coil region" evidence="1">
    <location>
        <begin position="12"/>
        <end position="50"/>
    </location>
</feature>
<evidence type="ECO:0000313" key="3">
    <source>
        <dbReference type="Proteomes" id="UP001321486"/>
    </source>
</evidence>
<reference evidence="3" key="1">
    <citation type="journal article" date="2019" name="Int. J. Syst. Evol. Microbiol.">
        <title>The Global Catalogue of Microorganisms (GCM) 10K type strain sequencing project: providing services to taxonomists for standard genome sequencing and annotation.</title>
        <authorList>
            <consortium name="The Broad Institute Genomics Platform"/>
            <consortium name="The Broad Institute Genome Sequencing Center for Infectious Disease"/>
            <person name="Wu L."/>
            <person name="Ma J."/>
        </authorList>
    </citation>
    <scope>NUCLEOTIDE SEQUENCE [LARGE SCALE GENOMIC DNA]</scope>
    <source>
        <strain evidence="3">NBRC 108728</strain>
    </source>
</reference>
<accession>A0ABN6Y8T6</accession>
<organism evidence="2 3">
    <name type="scientific">Frondihabitans sucicola</name>
    <dbReference type="NCBI Taxonomy" id="1268041"/>
    <lineage>
        <taxon>Bacteria</taxon>
        <taxon>Bacillati</taxon>
        <taxon>Actinomycetota</taxon>
        <taxon>Actinomycetes</taxon>
        <taxon>Micrococcales</taxon>
        <taxon>Microbacteriaceae</taxon>
        <taxon>Frondihabitans</taxon>
    </lineage>
</organism>
<gene>
    <name evidence="2" type="ORF">GCM10025867_46370</name>
</gene>
<dbReference type="EMBL" id="AP027733">
    <property type="protein sequence ID" value="BDZ52396.1"/>
    <property type="molecule type" value="Genomic_DNA"/>
</dbReference>
<name>A0ABN6Y8T6_9MICO</name>
<dbReference type="Proteomes" id="UP001321486">
    <property type="component" value="Plasmid pNBRC108728a"/>
</dbReference>
<evidence type="ECO:0000313" key="2">
    <source>
        <dbReference type="EMBL" id="BDZ52396.1"/>
    </source>
</evidence>
<sequence>MRIDIAENLPTIEELYASVKAAETEAHRVAREAIEAMGKAQRRAKRMDAQLDGDEAAWTIEMLRDMVAIRKAAAEAEEHLLRRAIQTGALHPRTAAEITGLSVDDIWAIAR</sequence>
<protein>
    <recommendedName>
        <fullName evidence="4">DUF222 domain-containing protein</fullName>
    </recommendedName>
</protein>
<keyword evidence="1" id="KW-0175">Coiled coil</keyword>
<evidence type="ECO:0008006" key="4">
    <source>
        <dbReference type="Google" id="ProtNLM"/>
    </source>
</evidence>
<keyword evidence="3" id="KW-1185">Reference proteome</keyword>
<geneLocation type="plasmid" evidence="2 3">
    <name>pNBRC108728a</name>
</geneLocation>
<proteinExistence type="predicted"/>
<evidence type="ECO:0000256" key="1">
    <source>
        <dbReference type="SAM" id="Coils"/>
    </source>
</evidence>